<evidence type="ECO:0000256" key="1">
    <source>
        <dbReference type="ARBA" id="ARBA00004123"/>
    </source>
</evidence>
<comment type="subcellular location">
    <subcellularLocation>
        <location evidence="1">Nucleus</location>
    </subcellularLocation>
</comment>
<evidence type="ECO:0000313" key="6">
    <source>
        <dbReference type="EMBL" id="CAH0376613.1"/>
    </source>
</evidence>
<evidence type="ECO:0000259" key="5">
    <source>
        <dbReference type="Pfam" id="PF00447"/>
    </source>
</evidence>
<dbReference type="Gene3D" id="1.10.10.10">
    <property type="entry name" value="Winged helix-like DNA-binding domain superfamily/Winged helix DNA-binding domain"/>
    <property type="match status" value="1"/>
</dbReference>
<dbReference type="GO" id="GO:0043565">
    <property type="term" value="F:sequence-specific DNA binding"/>
    <property type="evidence" value="ECO:0007669"/>
    <property type="project" value="InterPro"/>
</dbReference>
<keyword evidence="7" id="KW-1185">Reference proteome</keyword>
<evidence type="ECO:0000313" key="7">
    <source>
        <dbReference type="Proteomes" id="UP000789595"/>
    </source>
</evidence>
<dbReference type="InterPro" id="IPR036388">
    <property type="entry name" value="WH-like_DNA-bd_sf"/>
</dbReference>
<keyword evidence="2" id="KW-0238">DNA-binding</keyword>
<evidence type="ECO:0000256" key="3">
    <source>
        <dbReference type="ARBA" id="ARBA00023242"/>
    </source>
</evidence>
<reference evidence="6" key="1">
    <citation type="submission" date="2021-11" db="EMBL/GenBank/DDBJ databases">
        <authorList>
            <consortium name="Genoscope - CEA"/>
            <person name="William W."/>
        </authorList>
    </citation>
    <scope>NUCLEOTIDE SEQUENCE</scope>
</reference>
<dbReference type="GO" id="GO:0005634">
    <property type="term" value="C:nucleus"/>
    <property type="evidence" value="ECO:0007669"/>
    <property type="project" value="UniProtKB-SubCell"/>
</dbReference>
<protein>
    <recommendedName>
        <fullName evidence="5">HSF-type DNA-binding domain-containing protein</fullName>
    </recommendedName>
</protein>
<feature type="compositionally biased region" description="Basic and acidic residues" evidence="4">
    <location>
        <begin position="130"/>
        <end position="141"/>
    </location>
</feature>
<feature type="domain" description="HSF-type DNA-binding" evidence="5">
    <location>
        <begin position="16"/>
        <end position="80"/>
    </location>
</feature>
<dbReference type="InterPro" id="IPR036390">
    <property type="entry name" value="WH_DNA-bd_sf"/>
</dbReference>
<dbReference type="Pfam" id="PF00447">
    <property type="entry name" value="HSF_DNA-bind"/>
    <property type="match status" value="1"/>
</dbReference>
<sequence>MASSNAGGRGRKSTSFMRQLVQLISDHPDVISFDENGILCIPSPPDLEKLLPNYYRTAKLASFQRQLNNFGYHRVGWTPARGAQQPQGLKYHKVVGEATTRTESLLELRPLSRRKRERAPAPAPRRRHARAEPLQKRARTESDANAAMLLLSCMRREDSLPAPIAA</sequence>
<evidence type="ECO:0000256" key="2">
    <source>
        <dbReference type="ARBA" id="ARBA00023125"/>
    </source>
</evidence>
<dbReference type="AlphaFoldDB" id="A0A8J2SPV5"/>
<evidence type="ECO:0000256" key="4">
    <source>
        <dbReference type="SAM" id="MobiDB-lite"/>
    </source>
</evidence>
<dbReference type="GO" id="GO:0003700">
    <property type="term" value="F:DNA-binding transcription factor activity"/>
    <property type="evidence" value="ECO:0007669"/>
    <property type="project" value="InterPro"/>
</dbReference>
<keyword evidence="3" id="KW-0539">Nucleus</keyword>
<dbReference type="SUPFAM" id="SSF46785">
    <property type="entry name" value="Winged helix' DNA-binding domain"/>
    <property type="match status" value="1"/>
</dbReference>
<name>A0A8J2SPV5_9STRA</name>
<comment type="caution">
    <text evidence="6">The sequence shown here is derived from an EMBL/GenBank/DDBJ whole genome shotgun (WGS) entry which is preliminary data.</text>
</comment>
<accession>A0A8J2SPV5</accession>
<gene>
    <name evidence="6" type="ORF">PECAL_5P12150</name>
</gene>
<organism evidence="6 7">
    <name type="scientific">Pelagomonas calceolata</name>
    <dbReference type="NCBI Taxonomy" id="35677"/>
    <lineage>
        <taxon>Eukaryota</taxon>
        <taxon>Sar</taxon>
        <taxon>Stramenopiles</taxon>
        <taxon>Ochrophyta</taxon>
        <taxon>Pelagophyceae</taxon>
        <taxon>Pelagomonadales</taxon>
        <taxon>Pelagomonadaceae</taxon>
        <taxon>Pelagomonas</taxon>
    </lineage>
</organism>
<dbReference type="Proteomes" id="UP000789595">
    <property type="component" value="Unassembled WGS sequence"/>
</dbReference>
<proteinExistence type="predicted"/>
<dbReference type="OrthoDB" id="60033at2759"/>
<dbReference type="EMBL" id="CAKKNE010000005">
    <property type="protein sequence ID" value="CAH0376613.1"/>
    <property type="molecule type" value="Genomic_DNA"/>
</dbReference>
<dbReference type="InterPro" id="IPR000232">
    <property type="entry name" value="HSF_DNA-bd"/>
</dbReference>
<feature type="region of interest" description="Disordered" evidence="4">
    <location>
        <begin position="110"/>
        <end position="141"/>
    </location>
</feature>